<dbReference type="PANTHER" id="PTHR31238">
    <property type="entry name" value="GERMIN-LIKE PROTEIN SUBFAMILY 3 MEMBER 3"/>
    <property type="match status" value="1"/>
</dbReference>
<comment type="caution">
    <text evidence="12">The sequence shown here is derived from an EMBL/GenBank/DDBJ whole genome shotgun (WGS) entry which is preliminary data.</text>
</comment>
<evidence type="ECO:0000256" key="7">
    <source>
        <dbReference type="ARBA" id="ARBA00023211"/>
    </source>
</evidence>
<proteinExistence type="inferred from homology"/>
<dbReference type="Pfam" id="PF00190">
    <property type="entry name" value="Cupin_1"/>
    <property type="match status" value="1"/>
</dbReference>
<evidence type="ECO:0000313" key="13">
    <source>
        <dbReference type="Proteomes" id="UP001054821"/>
    </source>
</evidence>
<name>A0AAD4VE97_PRUDU</name>
<evidence type="ECO:0000256" key="9">
    <source>
        <dbReference type="PIRSR" id="PIRSR601929-2"/>
    </source>
</evidence>
<accession>A0AAD4VE97</accession>
<keyword evidence="4 10" id="KW-0964">Secreted</keyword>
<evidence type="ECO:0000256" key="1">
    <source>
        <dbReference type="ARBA" id="ARBA00004271"/>
    </source>
</evidence>
<dbReference type="AlphaFoldDB" id="A0AAD4VE97"/>
<dbReference type="EMBL" id="JAJFAZ020000006">
    <property type="protein sequence ID" value="KAI5322692.1"/>
    <property type="molecule type" value="Genomic_DNA"/>
</dbReference>
<evidence type="ECO:0000256" key="5">
    <source>
        <dbReference type="ARBA" id="ARBA00022723"/>
    </source>
</evidence>
<keyword evidence="7 8" id="KW-0464">Manganese</keyword>
<sequence length="145" mass="16034">MASSTSTRPGQNVFRPIYKRNQERPPDIVSDFTVAPATTVDANFFTFTRMRALVGGAPPTTFKVLKATLAEFPALNGQCLLYRPSIPIWHYEPPHTHPRSAELLFLVDGTLEVGFVDTKNHLFTQTLQAGDLFVFPKGSALPAQC</sequence>
<dbReference type="InterPro" id="IPR011051">
    <property type="entry name" value="RmlC_Cupin_sf"/>
</dbReference>
<dbReference type="SUPFAM" id="SSF51182">
    <property type="entry name" value="RmlC-like cupins"/>
    <property type="match status" value="1"/>
</dbReference>
<dbReference type="PRINTS" id="PR00325">
    <property type="entry name" value="GERMIN"/>
</dbReference>
<feature type="binding site" evidence="8">
    <location>
        <position position="102"/>
    </location>
    <ligand>
        <name>oxalate</name>
        <dbReference type="ChEBI" id="CHEBI:30623"/>
    </ligand>
</feature>
<keyword evidence="5 8" id="KW-0479">Metal-binding</keyword>
<reference evidence="12 13" key="1">
    <citation type="journal article" date="2022" name="G3 (Bethesda)">
        <title>Whole-genome sequence and methylome profiling of the almond [Prunus dulcis (Mill.) D.A. Webb] cultivar 'Nonpareil'.</title>
        <authorList>
            <person name="D'Amico-Willman K.M."/>
            <person name="Ouma W.Z."/>
            <person name="Meulia T."/>
            <person name="Sideli G.M."/>
            <person name="Gradziel T.M."/>
            <person name="Fresnedo-Ramirez J."/>
        </authorList>
    </citation>
    <scope>NUCLEOTIDE SEQUENCE [LARGE SCALE GENOMIC DNA]</scope>
    <source>
        <strain evidence="12">Clone GOH B32 T37-40</strain>
    </source>
</reference>
<feature type="binding site" evidence="8">
    <location>
        <position position="97"/>
    </location>
    <ligand>
        <name>oxalate</name>
        <dbReference type="ChEBI" id="CHEBI:30623"/>
    </ligand>
</feature>
<dbReference type="Gene3D" id="2.60.120.10">
    <property type="entry name" value="Jelly Rolls"/>
    <property type="match status" value="1"/>
</dbReference>
<protein>
    <recommendedName>
        <fullName evidence="10">Germin-like protein</fullName>
    </recommendedName>
</protein>
<evidence type="ECO:0000256" key="6">
    <source>
        <dbReference type="ARBA" id="ARBA00023180"/>
    </source>
</evidence>
<evidence type="ECO:0000259" key="11">
    <source>
        <dbReference type="Pfam" id="PF00190"/>
    </source>
</evidence>
<dbReference type="InterPro" id="IPR001929">
    <property type="entry name" value="Germin"/>
</dbReference>
<dbReference type="Proteomes" id="UP001054821">
    <property type="component" value="Chromosome 6"/>
</dbReference>
<evidence type="ECO:0000256" key="4">
    <source>
        <dbReference type="ARBA" id="ARBA00022525"/>
    </source>
</evidence>
<comment type="similarity">
    <text evidence="2 10">Belongs to the germin family.</text>
</comment>
<evidence type="ECO:0000256" key="2">
    <source>
        <dbReference type="ARBA" id="ARBA00007456"/>
    </source>
</evidence>
<evidence type="ECO:0000256" key="8">
    <source>
        <dbReference type="PIRSR" id="PIRSR601929-1"/>
    </source>
</evidence>
<comment type="subcellular location">
    <subcellularLocation>
        <location evidence="1 10">Secreted</location>
        <location evidence="1 10">Extracellular space</location>
        <location evidence="1 10">Apoplast</location>
    </subcellularLocation>
</comment>
<dbReference type="InterPro" id="IPR006045">
    <property type="entry name" value="Cupin_1"/>
</dbReference>
<organism evidence="12 13">
    <name type="scientific">Prunus dulcis</name>
    <name type="common">Almond</name>
    <name type="synonym">Amygdalus dulcis</name>
    <dbReference type="NCBI Taxonomy" id="3755"/>
    <lineage>
        <taxon>Eukaryota</taxon>
        <taxon>Viridiplantae</taxon>
        <taxon>Streptophyta</taxon>
        <taxon>Embryophyta</taxon>
        <taxon>Tracheophyta</taxon>
        <taxon>Spermatophyta</taxon>
        <taxon>Magnoliopsida</taxon>
        <taxon>eudicotyledons</taxon>
        <taxon>Gunneridae</taxon>
        <taxon>Pentapetalae</taxon>
        <taxon>rosids</taxon>
        <taxon>fabids</taxon>
        <taxon>Rosales</taxon>
        <taxon>Rosaceae</taxon>
        <taxon>Amygdaloideae</taxon>
        <taxon>Amygdaleae</taxon>
        <taxon>Prunus</taxon>
    </lineage>
</organism>
<evidence type="ECO:0000313" key="12">
    <source>
        <dbReference type="EMBL" id="KAI5322692.1"/>
    </source>
</evidence>
<feature type="binding site" evidence="9">
    <location>
        <position position="95"/>
    </location>
    <ligand>
        <name>Mn(2+)</name>
        <dbReference type="ChEBI" id="CHEBI:29035"/>
    </ligand>
</feature>
<evidence type="ECO:0000256" key="3">
    <source>
        <dbReference type="ARBA" id="ARBA00022523"/>
    </source>
</evidence>
<gene>
    <name evidence="12" type="ORF">L3X38_031764</name>
</gene>
<dbReference type="InterPro" id="IPR014710">
    <property type="entry name" value="RmlC-like_jellyroll"/>
</dbReference>
<feature type="binding site" evidence="9">
    <location>
        <position position="102"/>
    </location>
    <ligand>
        <name>Mn(2+)</name>
        <dbReference type="ChEBI" id="CHEBI:29035"/>
    </ligand>
</feature>
<dbReference type="GO" id="GO:0048046">
    <property type="term" value="C:apoplast"/>
    <property type="evidence" value="ECO:0007669"/>
    <property type="project" value="UniProtKB-SubCell"/>
</dbReference>
<evidence type="ECO:0000256" key="10">
    <source>
        <dbReference type="RuleBase" id="RU366015"/>
    </source>
</evidence>
<feature type="binding site" evidence="9">
    <location>
        <position position="97"/>
    </location>
    <ligand>
        <name>Mn(2+)</name>
        <dbReference type="ChEBI" id="CHEBI:29035"/>
    </ligand>
</feature>
<dbReference type="GO" id="GO:0030145">
    <property type="term" value="F:manganese ion binding"/>
    <property type="evidence" value="ECO:0007669"/>
    <property type="project" value="UniProtKB-UniRule"/>
</dbReference>
<keyword evidence="13" id="KW-1185">Reference proteome</keyword>
<feature type="domain" description="Cupin type-1" evidence="11">
    <location>
        <begin position="93"/>
        <end position="139"/>
    </location>
</feature>
<keyword evidence="3 10" id="KW-0052">Apoplast</keyword>
<keyword evidence="6" id="KW-0325">Glycoprotein</keyword>